<dbReference type="InterPro" id="IPR016032">
    <property type="entry name" value="Sig_transdc_resp-reg_C-effctor"/>
</dbReference>
<dbReference type="RefSeq" id="WP_286180834.1">
    <property type="nucleotide sequence ID" value="NZ_JABSNM010000013.1"/>
</dbReference>
<keyword evidence="1 5" id="KW-0597">Phosphoprotein</keyword>
<dbReference type="SUPFAM" id="SSF46894">
    <property type="entry name" value="C-terminal effector domain of the bipartite response regulators"/>
    <property type="match status" value="1"/>
</dbReference>
<dbReference type="Proteomes" id="UP001516061">
    <property type="component" value="Unassembled WGS sequence"/>
</dbReference>
<dbReference type="Pfam" id="PF00196">
    <property type="entry name" value="GerE"/>
    <property type="match status" value="1"/>
</dbReference>
<name>A0ABX2G4H1_9BURK</name>
<dbReference type="SMART" id="SM00448">
    <property type="entry name" value="REC"/>
    <property type="match status" value="1"/>
</dbReference>
<dbReference type="PANTHER" id="PTHR43214">
    <property type="entry name" value="TWO-COMPONENT RESPONSE REGULATOR"/>
    <property type="match status" value="1"/>
</dbReference>
<keyword evidence="9" id="KW-1185">Reference proteome</keyword>
<dbReference type="PANTHER" id="PTHR43214:SF41">
    <property type="entry name" value="NITRATE_NITRITE RESPONSE REGULATOR PROTEIN NARP"/>
    <property type="match status" value="1"/>
</dbReference>
<feature type="domain" description="HTH luxR-type" evidence="6">
    <location>
        <begin position="140"/>
        <end position="205"/>
    </location>
</feature>
<reference evidence="8 9" key="1">
    <citation type="submission" date="2020-05" db="EMBL/GenBank/DDBJ databases">
        <title>Genomic Encyclopedia of Type Strains, Phase IV (KMG-V): Genome sequencing to study the core and pangenomes of soil and plant-associated prokaryotes.</title>
        <authorList>
            <person name="Whitman W."/>
        </authorList>
    </citation>
    <scope>NUCLEOTIDE SEQUENCE [LARGE SCALE GENOMIC DNA]</scope>
    <source>
        <strain evidence="8 9">C29</strain>
    </source>
</reference>
<dbReference type="SMART" id="SM00421">
    <property type="entry name" value="HTH_LUXR"/>
    <property type="match status" value="1"/>
</dbReference>
<keyword evidence="2" id="KW-0805">Transcription regulation</keyword>
<organism evidence="8 9">
    <name type="scientific">Sphaerotilus uruguayifluvii</name>
    <dbReference type="NCBI Taxonomy" id="2735897"/>
    <lineage>
        <taxon>Bacteria</taxon>
        <taxon>Pseudomonadati</taxon>
        <taxon>Pseudomonadota</taxon>
        <taxon>Betaproteobacteria</taxon>
        <taxon>Burkholderiales</taxon>
        <taxon>Sphaerotilaceae</taxon>
        <taxon>Sphaerotilus</taxon>
    </lineage>
</organism>
<dbReference type="CDD" id="cd17535">
    <property type="entry name" value="REC_NarL-like"/>
    <property type="match status" value="1"/>
</dbReference>
<dbReference type="PRINTS" id="PR00038">
    <property type="entry name" value="HTHLUXR"/>
</dbReference>
<dbReference type="PROSITE" id="PS00622">
    <property type="entry name" value="HTH_LUXR_1"/>
    <property type="match status" value="1"/>
</dbReference>
<dbReference type="GO" id="GO:0003677">
    <property type="term" value="F:DNA binding"/>
    <property type="evidence" value="ECO:0007669"/>
    <property type="project" value="UniProtKB-KW"/>
</dbReference>
<evidence type="ECO:0000313" key="8">
    <source>
        <dbReference type="EMBL" id="NRT57213.1"/>
    </source>
</evidence>
<dbReference type="SUPFAM" id="SSF52172">
    <property type="entry name" value="CheY-like"/>
    <property type="match status" value="1"/>
</dbReference>
<dbReference type="Gene3D" id="3.40.50.2300">
    <property type="match status" value="1"/>
</dbReference>
<evidence type="ECO:0000313" key="9">
    <source>
        <dbReference type="Proteomes" id="UP001516061"/>
    </source>
</evidence>
<evidence type="ECO:0000256" key="1">
    <source>
        <dbReference type="ARBA" id="ARBA00022553"/>
    </source>
</evidence>
<dbReference type="InterPro" id="IPR058245">
    <property type="entry name" value="NreC/VraR/RcsB-like_REC"/>
</dbReference>
<proteinExistence type="predicted"/>
<dbReference type="InterPro" id="IPR000792">
    <property type="entry name" value="Tscrpt_reg_LuxR_C"/>
</dbReference>
<accession>A0ABX2G4H1</accession>
<dbReference type="InterPro" id="IPR001789">
    <property type="entry name" value="Sig_transdc_resp-reg_receiver"/>
</dbReference>
<evidence type="ECO:0000256" key="5">
    <source>
        <dbReference type="PROSITE-ProRule" id="PRU00169"/>
    </source>
</evidence>
<feature type="modified residue" description="4-aspartylphosphate" evidence="5">
    <location>
        <position position="58"/>
    </location>
</feature>
<dbReference type="PROSITE" id="PS50110">
    <property type="entry name" value="RESPONSE_REGULATORY"/>
    <property type="match status" value="1"/>
</dbReference>
<evidence type="ECO:0000256" key="2">
    <source>
        <dbReference type="ARBA" id="ARBA00023015"/>
    </source>
</evidence>
<gene>
    <name evidence="8" type="ORF">HNQ01_002963</name>
</gene>
<dbReference type="CDD" id="cd06170">
    <property type="entry name" value="LuxR_C_like"/>
    <property type="match status" value="1"/>
</dbReference>
<keyword evidence="3 8" id="KW-0238">DNA-binding</keyword>
<dbReference type="PROSITE" id="PS50043">
    <property type="entry name" value="HTH_LUXR_2"/>
    <property type="match status" value="1"/>
</dbReference>
<evidence type="ECO:0000256" key="4">
    <source>
        <dbReference type="ARBA" id="ARBA00023163"/>
    </source>
</evidence>
<dbReference type="InterPro" id="IPR039420">
    <property type="entry name" value="WalR-like"/>
</dbReference>
<evidence type="ECO:0000256" key="3">
    <source>
        <dbReference type="ARBA" id="ARBA00023125"/>
    </source>
</evidence>
<evidence type="ECO:0000259" key="6">
    <source>
        <dbReference type="PROSITE" id="PS50043"/>
    </source>
</evidence>
<feature type="domain" description="Response regulatory" evidence="7">
    <location>
        <begin position="7"/>
        <end position="123"/>
    </location>
</feature>
<evidence type="ECO:0000259" key="7">
    <source>
        <dbReference type="PROSITE" id="PS50110"/>
    </source>
</evidence>
<dbReference type="Pfam" id="PF00072">
    <property type="entry name" value="Response_reg"/>
    <property type="match status" value="1"/>
</dbReference>
<keyword evidence="4" id="KW-0804">Transcription</keyword>
<dbReference type="EMBL" id="JABSNM010000013">
    <property type="protein sequence ID" value="NRT57213.1"/>
    <property type="molecule type" value="Genomic_DNA"/>
</dbReference>
<comment type="caution">
    <text evidence="8">The sequence shown here is derived from an EMBL/GenBank/DDBJ whole genome shotgun (WGS) entry which is preliminary data.</text>
</comment>
<dbReference type="InterPro" id="IPR011006">
    <property type="entry name" value="CheY-like_superfamily"/>
</dbReference>
<protein>
    <submittedName>
        <fullName evidence="8">DNA-binding NarL/FixJ family response regulator</fullName>
    </submittedName>
</protein>
<sequence>MSAVPMRILIVDDHPLVREGVRTLISSQPDLQVVGEAADADSALEAIERCLPQLVLTDIGMKQVNGIALTARIRERWPEIDVIVLSMYDNPEYVHQAMQAGARGYVLKDAPSSDIADAIRAVAAGDTFLSASVSRPTARSDSARPILSEREAEILACLARGLSSKQIAAEYDLSVRTVETHRQNIRRKLRIEGQAELIRYAVEHCRTAG</sequence>